<dbReference type="GO" id="GO:0009773">
    <property type="term" value="P:photosynthetic electron transport in photosystem I"/>
    <property type="evidence" value="ECO:0007669"/>
    <property type="project" value="InterPro"/>
</dbReference>
<dbReference type="EMBL" id="JACGWK010000013">
    <property type="protein sequence ID" value="KAL0318298.1"/>
    <property type="molecule type" value="Genomic_DNA"/>
</dbReference>
<dbReference type="PANTHER" id="PTHR36315">
    <property type="entry name" value="PHOTOSYNTHETIC NDH SUBUNIT OF SUBCOMPLEX B 4, CHLOROPLASTIC"/>
    <property type="match status" value="1"/>
</dbReference>
<proteinExistence type="predicted"/>
<sequence>MAETITTFTLLKPSIQTPNPLFSSFSKSLRQCSSASKVSVGGHRVEDGKSRRASRVVKVKALPDWPLMAVMVEHMEGQRDLITHKSIWHLYEAMKNTHFTSCSPAGDAVSLVPQRIHTMIQKHIERMEEMALDIGSMKSFRPITMVRVYGTFGSF</sequence>
<dbReference type="InterPro" id="IPR034570">
    <property type="entry name" value="PNSB4"/>
</dbReference>
<evidence type="ECO:0000313" key="1">
    <source>
        <dbReference type="EMBL" id="KAL0318298.1"/>
    </source>
</evidence>
<comment type="caution">
    <text evidence="1">The sequence shown here is derived from an EMBL/GenBank/DDBJ whole genome shotgun (WGS) entry which is preliminary data.</text>
</comment>
<reference evidence="1" key="2">
    <citation type="journal article" date="2024" name="Plant">
        <title>Genomic evolution and insights into agronomic trait innovations of Sesamum species.</title>
        <authorList>
            <person name="Miao H."/>
            <person name="Wang L."/>
            <person name="Qu L."/>
            <person name="Liu H."/>
            <person name="Sun Y."/>
            <person name="Le M."/>
            <person name="Wang Q."/>
            <person name="Wei S."/>
            <person name="Zheng Y."/>
            <person name="Lin W."/>
            <person name="Duan Y."/>
            <person name="Cao H."/>
            <person name="Xiong S."/>
            <person name="Wang X."/>
            <person name="Wei L."/>
            <person name="Li C."/>
            <person name="Ma Q."/>
            <person name="Ju M."/>
            <person name="Zhao R."/>
            <person name="Li G."/>
            <person name="Mu C."/>
            <person name="Tian Q."/>
            <person name="Mei H."/>
            <person name="Zhang T."/>
            <person name="Gao T."/>
            <person name="Zhang H."/>
        </authorList>
    </citation>
    <scope>NUCLEOTIDE SEQUENCE</scope>
    <source>
        <strain evidence="1">G01</strain>
    </source>
</reference>
<dbReference type="GO" id="GO:0009535">
    <property type="term" value="C:chloroplast thylakoid membrane"/>
    <property type="evidence" value="ECO:0007669"/>
    <property type="project" value="InterPro"/>
</dbReference>
<protein>
    <submittedName>
        <fullName evidence="1">Photosynthetic NDH subunit of subcomplex B 4, chloroplastic</fullName>
    </submittedName>
</protein>
<dbReference type="AlphaFoldDB" id="A0AAW2LHS6"/>
<dbReference type="PANTHER" id="PTHR36315:SF2">
    <property type="entry name" value="PHOTOSYNTHETIC NDH SUBUNIT OF SUBCOMPLEX B 4, CHLOROPLASTIC"/>
    <property type="match status" value="1"/>
</dbReference>
<accession>A0AAW2LHS6</accession>
<name>A0AAW2LHS6_9LAMI</name>
<gene>
    <name evidence="1" type="ORF">Sangu_1986000</name>
</gene>
<dbReference type="GO" id="GO:0010598">
    <property type="term" value="C:NAD(P)H dehydrogenase complex (plastoquinone)"/>
    <property type="evidence" value="ECO:0007669"/>
    <property type="project" value="InterPro"/>
</dbReference>
<reference evidence="1" key="1">
    <citation type="submission" date="2020-06" db="EMBL/GenBank/DDBJ databases">
        <authorList>
            <person name="Li T."/>
            <person name="Hu X."/>
            <person name="Zhang T."/>
            <person name="Song X."/>
            <person name="Zhang H."/>
            <person name="Dai N."/>
            <person name="Sheng W."/>
            <person name="Hou X."/>
            <person name="Wei L."/>
        </authorList>
    </citation>
    <scope>NUCLEOTIDE SEQUENCE</scope>
    <source>
        <strain evidence="1">G01</strain>
        <tissue evidence="1">Leaf</tissue>
    </source>
</reference>
<organism evidence="1">
    <name type="scientific">Sesamum angustifolium</name>
    <dbReference type="NCBI Taxonomy" id="2727405"/>
    <lineage>
        <taxon>Eukaryota</taxon>
        <taxon>Viridiplantae</taxon>
        <taxon>Streptophyta</taxon>
        <taxon>Embryophyta</taxon>
        <taxon>Tracheophyta</taxon>
        <taxon>Spermatophyta</taxon>
        <taxon>Magnoliopsida</taxon>
        <taxon>eudicotyledons</taxon>
        <taxon>Gunneridae</taxon>
        <taxon>Pentapetalae</taxon>
        <taxon>asterids</taxon>
        <taxon>lamiids</taxon>
        <taxon>Lamiales</taxon>
        <taxon>Pedaliaceae</taxon>
        <taxon>Sesamum</taxon>
    </lineage>
</organism>